<dbReference type="GO" id="GO:0040027">
    <property type="term" value="P:negative regulation of vulval development"/>
    <property type="evidence" value="ECO:0007669"/>
    <property type="project" value="UniProtKB-ARBA"/>
</dbReference>
<dbReference type="PROSITE" id="PS01359">
    <property type="entry name" value="ZF_PHD_1"/>
    <property type="match status" value="1"/>
</dbReference>
<dbReference type="GO" id="GO:0140658">
    <property type="term" value="F:ATP-dependent chromatin remodeler activity"/>
    <property type="evidence" value="ECO:0007669"/>
    <property type="project" value="TreeGrafter"/>
</dbReference>
<feature type="compositionally biased region" description="Acidic residues" evidence="11">
    <location>
        <begin position="423"/>
        <end position="432"/>
    </location>
</feature>
<dbReference type="OrthoDB" id="5857104at2759"/>
<evidence type="ECO:0000256" key="4">
    <source>
        <dbReference type="ARBA" id="ARBA00022741"/>
    </source>
</evidence>
<dbReference type="InterPro" id="IPR023780">
    <property type="entry name" value="Chromo_domain"/>
</dbReference>
<dbReference type="Gene3D" id="3.40.50.300">
    <property type="entry name" value="P-loop containing nucleotide triphosphate hydrolases"/>
    <property type="match status" value="1"/>
</dbReference>
<dbReference type="SMART" id="SM01147">
    <property type="entry name" value="DUF1087"/>
    <property type="match status" value="1"/>
</dbReference>
<dbReference type="SUPFAM" id="SSF54160">
    <property type="entry name" value="Chromo domain-like"/>
    <property type="match status" value="2"/>
</dbReference>
<dbReference type="PANTHER" id="PTHR45623:SF17">
    <property type="entry name" value="CHROMODOMAIN-HELICASE-DNA-BINDING PROTEIN 3-RELATED"/>
    <property type="match status" value="1"/>
</dbReference>
<dbReference type="Pfam" id="PF08074">
    <property type="entry name" value="CHDCT2"/>
    <property type="match status" value="2"/>
</dbReference>
<feature type="region of interest" description="Disordered" evidence="11">
    <location>
        <begin position="543"/>
        <end position="564"/>
    </location>
</feature>
<keyword evidence="8" id="KW-0067">ATP-binding</keyword>
<dbReference type="GO" id="GO:0000785">
    <property type="term" value="C:chromatin"/>
    <property type="evidence" value="ECO:0007669"/>
    <property type="project" value="TreeGrafter"/>
</dbReference>
<feature type="compositionally biased region" description="Basic and acidic residues" evidence="11">
    <location>
        <begin position="1434"/>
        <end position="1447"/>
    </location>
</feature>
<dbReference type="InterPro" id="IPR027417">
    <property type="entry name" value="P-loop_NTPase"/>
</dbReference>
<dbReference type="CDD" id="cd15532">
    <property type="entry name" value="PHD2_CHD_II"/>
    <property type="match status" value="1"/>
</dbReference>
<dbReference type="InterPro" id="IPR016197">
    <property type="entry name" value="Chromo-like_dom_sf"/>
</dbReference>
<evidence type="ECO:0000259" key="13">
    <source>
        <dbReference type="PROSITE" id="PS50013"/>
    </source>
</evidence>
<feature type="domain" description="PHD-type" evidence="14">
    <location>
        <begin position="208"/>
        <end position="255"/>
    </location>
</feature>
<dbReference type="Gene3D" id="2.40.50.40">
    <property type="match status" value="2"/>
</dbReference>
<feature type="compositionally biased region" description="Basic and acidic residues" evidence="11">
    <location>
        <begin position="1229"/>
        <end position="1244"/>
    </location>
</feature>
<dbReference type="Pfam" id="PF06461">
    <property type="entry name" value="CHDII_SANT-like"/>
    <property type="match status" value="1"/>
</dbReference>
<evidence type="ECO:0000259" key="15">
    <source>
        <dbReference type="PROSITE" id="PS51192"/>
    </source>
</evidence>
<evidence type="ECO:0000256" key="3">
    <source>
        <dbReference type="ARBA" id="ARBA00022737"/>
    </source>
</evidence>
<evidence type="ECO:0000256" key="11">
    <source>
        <dbReference type="SAM" id="MobiDB-lite"/>
    </source>
</evidence>
<dbReference type="InterPro" id="IPR019786">
    <property type="entry name" value="Zinc_finger_PHD-type_CS"/>
</dbReference>
<feature type="region of interest" description="Disordered" evidence="11">
    <location>
        <begin position="422"/>
        <end position="448"/>
    </location>
</feature>
<feature type="compositionally biased region" description="Basic and acidic residues" evidence="11">
    <location>
        <begin position="1380"/>
        <end position="1423"/>
    </location>
</feature>
<dbReference type="CDD" id="cd18662">
    <property type="entry name" value="CD2_tandem_CHD3-4_like"/>
    <property type="match status" value="1"/>
</dbReference>
<dbReference type="GO" id="GO:0008270">
    <property type="term" value="F:zinc ion binding"/>
    <property type="evidence" value="ECO:0007669"/>
    <property type="project" value="UniProtKB-KW"/>
</dbReference>
<feature type="region of interest" description="Disordered" evidence="11">
    <location>
        <begin position="1572"/>
        <end position="1601"/>
    </location>
</feature>
<protein>
    <submittedName>
        <fullName evidence="17">(pine wood nematode) hypothetical protein</fullName>
    </submittedName>
</protein>
<dbReference type="EMBL" id="CAJFDI010000005">
    <property type="protein sequence ID" value="CAD5232400.1"/>
    <property type="molecule type" value="Genomic_DNA"/>
</dbReference>
<keyword evidence="2" id="KW-0479">Metal-binding</keyword>
<dbReference type="PROSITE" id="PS51194">
    <property type="entry name" value="HELICASE_CTER"/>
    <property type="match status" value="1"/>
</dbReference>
<reference evidence="17" key="1">
    <citation type="submission" date="2020-09" db="EMBL/GenBank/DDBJ databases">
        <authorList>
            <person name="Kikuchi T."/>
        </authorList>
    </citation>
    <scope>NUCLEOTIDE SEQUENCE</scope>
    <source>
        <strain evidence="17">Ka4C1</strain>
    </source>
</reference>
<evidence type="ECO:0000256" key="9">
    <source>
        <dbReference type="ARBA" id="ARBA00023242"/>
    </source>
</evidence>
<feature type="compositionally biased region" description="Polar residues" evidence="11">
    <location>
        <begin position="124"/>
        <end position="134"/>
    </location>
</feature>
<dbReference type="InterPro" id="IPR001965">
    <property type="entry name" value="Znf_PHD"/>
</dbReference>
<dbReference type="GO" id="GO:0003677">
    <property type="term" value="F:DNA binding"/>
    <property type="evidence" value="ECO:0007669"/>
    <property type="project" value="InterPro"/>
</dbReference>
<feature type="compositionally biased region" description="Acidic residues" evidence="11">
    <location>
        <begin position="158"/>
        <end position="171"/>
    </location>
</feature>
<feature type="compositionally biased region" description="Acidic residues" evidence="11">
    <location>
        <begin position="1825"/>
        <end position="1834"/>
    </location>
</feature>
<feature type="region of interest" description="Disordered" evidence="11">
    <location>
        <begin position="1188"/>
        <end position="1249"/>
    </location>
</feature>
<keyword evidence="3" id="KW-0677">Repeat</keyword>
<evidence type="ECO:0000256" key="7">
    <source>
        <dbReference type="ARBA" id="ARBA00022833"/>
    </source>
</evidence>
<keyword evidence="12" id="KW-0732">Signal</keyword>
<feature type="domain" description="PHD-type" evidence="14">
    <location>
        <begin position="273"/>
        <end position="322"/>
    </location>
</feature>
<dbReference type="SMART" id="SM00490">
    <property type="entry name" value="HELICc"/>
    <property type="match status" value="1"/>
</dbReference>
<name>A0A7I8XNL8_BURXY</name>
<feature type="region of interest" description="Disordered" evidence="11">
    <location>
        <begin position="1727"/>
        <end position="1834"/>
    </location>
</feature>
<feature type="domain" description="Helicase C-terminal" evidence="16">
    <location>
        <begin position="905"/>
        <end position="1065"/>
    </location>
</feature>
<dbReference type="Gene3D" id="3.40.50.10810">
    <property type="entry name" value="Tandem AAA-ATPase domain"/>
    <property type="match status" value="1"/>
</dbReference>
<evidence type="ECO:0000313" key="17">
    <source>
        <dbReference type="EMBL" id="CAD5232400.1"/>
    </source>
</evidence>
<dbReference type="GO" id="GO:0042393">
    <property type="term" value="F:histone binding"/>
    <property type="evidence" value="ECO:0007669"/>
    <property type="project" value="TreeGrafter"/>
</dbReference>
<dbReference type="CDD" id="cd15531">
    <property type="entry name" value="PHD1_CHD_II"/>
    <property type="match status" value="1"/>
</dbReference>
<dbReference type="InterPro" id="IPR009462">
    <property type="entry name" value="CHD_II_SANT-like"/>
</dbReference>
<dbReference type="Pfam" id="PF00628">
    <property type="entry name" value="PHD"/>
    <property type="match status" value="2"/>
</dbReference>
<feature type="region of interest" description="Disordered" evidence="11">
    <location>
        <begin position="1379"/>
        <end position="1447"/>
    </location>
</feature>
<feature type="compositionally biased region" description="Acidic residues" evidence="11">
    <location>
        <begin position="1424"/>
        <end position="1433"/>
    </location>
</feature>
<dbReference type="GO" id="GO:0005524">
    <property type="term" value="F:ATP binding"/>
    <property type="evidence" value="ECO:0007669"/>
    <property type="project" value="UniProtKB-KW"/>
</dbReference>
<dbReference type="Gene3D" id="1.10.10.60">
    <property type="entry name" value="Homeodomain-like"/>
    <property type="match status" value="1"/>
</dbReference>
<evidence type="ECO:0000313" key="18">
    <source>
        <dbReference type="Proteomes" id="UP000659654"/>
    </source>
</evidence>
<feature type="region of interest" description="Disordered" evidence="11">
    <location>
        <begin position="117"/>
        <end position="202"/>
    </location>
</feature>
<comment type="subcellular location">
    <subcellularLocation>
        <location evidence="1">Nucleus</location>
    </subcellularLocation>
</comment>
<feature type="signal peptide" evidence="12">
    <location>
        <begin position="1"/>
        <end position="20"/>
    </location>
</feature>
<evidence type="ECO:0000256" key="10">
    <source>
        <dbReference type="PROSITE-ProRule" id="PRU00146"/>
    </source>
</evidence>
<dbReference type="PROSITE" id="PS51192">
    <property type="entry name" value="HELICASE_ATP_BIND_1"/>
    <property type="match status" value="1"/>
</dbReference>
<dbReference type="Pfam" id="PF00385">
    <property type="entry name" value="Chromo"/>
    <property type="match status" value="1"/>
</dbReference>
<feature type="domain" description="Helicase ATP-binding" evidence="15">
    <location>
        <begin position="593"/>
        <end position="773"/>
    </location>
</feature>
<dbReference type="InterPro" id="IPR011011">
    <property type="entry name" value="Znf_FYVE_PHD"/>
</dbReference>
<dbReference type="SMART" id="SM00249">
    <property type="entry name" value="PHD"/>
    <property type="match status" value="2"/>
</dbReference>
<feature type="domain" description="Chromo" evidence="13">
    <location>
        <begin position="363"/>
        <end position="427"/>
    </location>
</feature>
<feature type="compositionally biased region" description="Basic and acidic residues" evidence="11">
    <location>
        <begin position="1190"/>
        <end position="1200"/>
    </location>
</feature>
<evidence type="ECO:0000256" key="12">
    <source>
        <dbReference type="SAM" id="SignalP"/>
    </source>
</evidence>
<keyword evidence="18" id="KW-1185">Reference proteome</keyword>
<feature type="compositionally biased region" description="Basic residues" evidence="11">
    <location>
        <begin position="144"/>
        <end position="154"/>
    </location>
</feature>
<keyword evidence="4" id="KW-0547">Nucleotide-binding</keyword>
<dbReference type="InterPro" id="IPR038718">
    <property type="entry name" value="SNF2-like_sf"/>
</dbReference>
<gene>
    <name evidence="17" type="ORF">BXYJ_LOCUS12491</name>
</gene>
<dbReference type="InterPro" id="IPR013083">
    <property type="entry name" value="Znf_RING/FYVE/PHD"/>
</dbReference>
<dbReference type="Proteomes" id="UP000582659">
    <property type="component" value="Unassembled WGS sequence"/>
</dbReference>
<dbReference type="InterPro" id="IPR009463">
    <property type="entry name" value="DUF1087"/>
</dbReference>
<dbReference type="InterPro" id="IPR019787">
    <property type="entry name" value="Znf_PHD-finger"/>
</dbReference>
<feature type="compositionally biased region" description="Basic and acidic residues" evidence="11">
    <location>
        <begin position="1742"/>
        <end position="1752"/>
    </location>
</feature>
<dbReference type="PANTHER" id="PTHR45623">
    <property type="entry name" value="CHROMODOMAIN-HELICASE-DNA-BINDING PROTEIN 3-RELATED-RELATED"/>
    <property type="match status" value="1"/>
</dbReference>
<dbReference type="InterPro" id="IPR000330">
    <property type="entry name" value="SNF2_N"/>
</dbReference>
<evidence type="ECO:0000256" key="8">
    <source>
        <dbReference type="ARBA" id="ARBA00022840"/>
    </source>
</evidence>
<sequence>MRSTFLVLLVAVCTSVLFSAADPAAPAANASAPAAAAPAAAAAAPSAASAPAAPAAAPASSAAPPAAAAVTAGPAVTKASSETKKPEKKAAFGVGVPSAIALLTTTVLVLQLLPMSSRPKRSTRQAANTSTVSNGDAERELRDRKPKKASKKRKRDESDDDFGNPDSEEEFEKLMQRAEEEEDERIAKKKKRKEERQRKENHVQEEHQDFCEVCQQGGEVILCDGCPKAYHKICLDPELDEVPEGSWFCPSCAENGVPEEGKKKEKDQPPGNMDTCLICKEGGFILCCDSCPNSYHAYCTTPPMEELPDANDPWHCPYCTVEEPPHKPHKIISWRWVSVPYPDPVDPADLPKDGERQEDMDEERVQRLMLRPPRKMEPRKERELFVKWKNLSYYHATWVPELPLQVHHRTFMTVYWRMNGDMEPPENDDGSTDAETGNVADQEKESDEHDLEKRFYRYGVKPEWMQIARIINHYQAGSRAFDYLIKWSDLAYDQATWEADDMDIANYMEKINKYWTHRELMTNEKIPKSVLKKIEAWRDENGMPSWEEEKQKKKEERKKKNDISKKYEEQPQFVVDTGGKLHEYQMEGINWLRHCWSQDINAILADEMGLGKTVQALTFLYSLYKEGHSDGPFLVAAPLSTIINWEREAEFWAPDFYVVTYCGLKEARAVIREHEITFDEVKNSSKACKVKGNLKFHVLLTSYECINVDKATLASIKWEALVVDEAHRLKNNQSLFFRNLKEYDIAYKLLLTGTPLQNNLEELFHLLNFLSPDEFTNVEEFTSEFADIAKEDQVAKLHSMLGPHMLRRLKADVLTGMPSKSELIVCVDMVPLQKRYYRNILTRNYDALNIKGGGRMVSLSNILMELKKCCNHPYLFPKAEEEAPKTKTGAFEGEAMIKGCAKLELLAKMLKKLKAGGHRVLIFSQMTRLLDILEEFCEHLGYRYERIDGSITGQMRQESIDRFNAPNSEHFVFLLSTRAGGLGINLATADTVIIYDSDWNPHNDIQAFSRAHRLGQRNHVMIYRFVTRNSVEERITTVAKKKMLLTHLAIRNNNKQTTMSKSELDDVLRWGTEELFKEEEDQIQIVWDDEAVDALLQRAEEADKETGEKKDWANDYLSSFKVAQYVTKEKDEKDITEEEVKELIEEKPQAEDPDYWERLLRHHHENEVEQQAAQLGKGKRVRRQVNYAADHMDYRGKKDQENDDDYNASSDEEGTGESGHATGEEDEGGERGERRRKKEREEKLPPLLTRNQGQIEVLGFNPRQRKAFFNAVMRYGMPPPDAYHSQWLVKDLKCKSEKAFKAYASLFMRHLCEPGSDHIDHFNDGVPREGLNRQHVLTRIGIMSLIRKKVQEFQEVNGVWSVSEESDKQLADCLVTLGLRESEEKEEPEKDGSQEPQETEKEEKEKEENDEKEEKEASEKPEDKPEEEMDTENNENKPEEIKDDENKAEIIENGARKRGVATFKFNICDGGFTELHTIWKNEEDALKKEEKDYEIWNRRHDYWLLAGFATHGYGRYNDVINDVRFSLLNEAFKNEKDRPGFNDMRLRFMQRRFKLLEQSLIVEEQLRRAANISYGQKPPKEEKKEEKEEVQENGEKSEAEKTAEALEKKYIQITSLVDANQALAKEAFAGNKNAAAVLHKVLSQLEDILNDMKADVSRLPASVAQLPSVAERLELSERTILNRLTTRDSQAFAGKSPIPPPGPFATPVQNTRFHGIQPKFAALVSAKPARTPTYGQPTVISVDDKSNKKDEASPAPSNGVPPKSENSENGTPAPEKKEEREENEESSQEPSQERSLESSQERSVEPAEKNGEEEKEAKPEKEENSAEEEVVMEE</sequence>
<feature type="chain" id="PRO_5036400143" evidence="12">
    <location>
        <begin position="21"/>
        <end position="1834"/>
    </location>
</feature>
<evidence type="ECO:0000256" key="1">
    <source>
        <dbReference type="ARBA" id="ARBA00004123"/>
    </source>
</evidence>
<organism evidence="17 18">
    <name type="scientific">Bursaphelenchus xylophilus</name>
    <name type="common">Pinewood nematode worm</name>
    <name type="synonym">Aphelenchoides xylophilus</name>
    <dbReference type="NCBI Taxonomy" id="6326"/>
    <lineage>
        <taxon>Eukaryota</taxon>
        <taxon>Metazoa</taxon>
        <taxon>Ecdysozoa</taxon>
        <taxon>Nematoda</taxon>
        <taxon>Chromadorea</taxon>
        <taxon>Rhabditida</taxon>
        <taxon>Tylenchina</taxon>
        <taxon>Tylenchomorpha</taxon>
        <taxon>Aphelenchoidea</taxon>
        <taxon>Aphelenchoididae</taxon>
        <taxon>Bursaphelenchus</taxon>
    </lineage>
</organism>
<dbReference type="SUPFAM" id="SSF57903">
    <property type="entry name" value="FYVE/PHD zinc finger"/>
    <property type="match status" value="2"/>
</dbReference>
<dbReference type="InterPro" id="IPR012957">
    <property type="entry name" value="CHD_C2"/>
</dbReference>
<evidence type="ECO:0000256" key="6">
    <source>
        <dbReference type="ARBA" id="ARBA00022801"/>
    </source>
</evidence>
<comment type="caution">
    <text evidence="17">The sequence shown here is derived from an EMBL/GenBank/DDBJ whole genome shotgun (WGS) entry which is preliminary data.</text>
</comment>
<dbReference type="SMART" id="SM00298">
    <property type="entry name" value="CHROMO"/>
    <property type="match status" value="2"/>
</dbReference>
<dbReference type="InterPro" id="IPR000953">
    <property type="entry name" value="Chromo/chromo_shadow_dom"/>
</dbReference>
<dbReference type="PROSITE" id="PS50016">
    <property type="entry name" value="ZF_PHD_2"/>
    <property type="match status" value="2"/>
</dbReference>
<dbReference type="Pfam" id="PF00271">
    <property type="entry name" value="Helicase_C"/>
    <property type="match status" value="1"/>
</dbReference>
<dbReference type="Pfam" id="PF00176">
    <property type="entry name" value="SNF2-rel_dom"/>
    <property type="match status" value="1"/>
</dbReference>
<evidence type="ECO:0000256" key="2">
    <source>
        <dbReference type="ARBA" id="ARBA00022723"/>
    </source>
</evidence>
<dbReference type="SUPFAM" id="SSF52540">
    <property type="entry name" value="P-loop containing nucleoside triphosphate hydrolases"/>
    <property type="match status" value="2"/>
</dbReference>
<evidence type="ECO:0000259" key="16">
    <source>
        <dbReference type="PROSITE" id="PS51194"/>
    </source>
</evidence>
<dbReference type="PROSITE" id="PS50013">
    <property type="entry name" value="CHROMO_2"/>
    <property type="match status" value="1"/>
</dbReference>
<evidence type="ECO:0000256" key="5">
    <source>
        <dbReference type="ARBA" id="ARBA00022771"/>
    </source>
</evidence>
<dbReference type="CDD" id="cd18793">
    <property type="entry name" value="SF2_C_SNF"/>
    <property type="match status" value="1"/>
</dbReference>
<dbReference type="SMART" id="SM01146">
    <property type="entry name" value="DUF1086"/>
    <property type="match status" value="1"/>
</dbReference>
<dbReference type="Pfam" id="PF06465">
    <property type="entry name" value="DUF1087"/>
    <property type="match status" value="1"/>
</dbReference>
<dbReference type="InterPro" id="IPR014001">
    <property type="entry name" value="Helicase_ATP-bd"/>
</dbReference>
<accession>A0A7I8XNL8</accession>
<feature type="compositionally biased region" description="Basic and acidic residues" evidence="11">
    <location>
        <begin position="1791"/>
        <end position="1824"/>
    </location>
</feature>
<dbReference type="FunFam" id="3.40.50.300:FF:000015">
    <property type="entry name" value="chromodomain-helicase-DNA-binding protein 9 isoform X1"/>
    <property type="match status" value="1"/>
</dbReference>
<keyword evidence="5 10" id="KW-0863">Zinc-finger</keyword>
<dbReference type="FunFam" id="3.40.50.10810:FF:000001">
    <property type="entry name" value="chromodomain-helicase-DNA-binding protein 3 isoform X1"/>
    <property type="match status" value="1"/>
</dbReference>
<keyword evidence="9" id="KW-0539">Nucleus</keyword>
<keyword evidence="7" id="KW-0862">Zinc</keyword>
<dbReference type="InterPro" id="IPR049730">
    <property type="entry name" value="SNF2/RAD54-like_C"/>
</dbReference>
<dbReference type="Gene3D" id="3.30.40.10">
    <property type="entry name" value="Zinc/RING finger domain, C3HC4 (zinc finger)"/>
    <property type="match status" value="2"/>
</dbReference>
<evidence type="ECO:0000259" key="14">
    <source>
        <dbReference type="PROSITE" id="PS50016"/>
    </source>
</evidence>
<proteinExistence type="predicted"/>
<dbReference type="SMART" id="SM00487">
    <property type="entry name" value="DEXDc"/>
    <property type="match status" value="1"/>
</dbReference>
<dbReference type="SMR" id="A0A7I8XNL8"/>
<feature type="compositionally biased region" description="Acidic residues" evidence="11">
    <location>
        <begin position="1201"/>
        <end position="1215"/>
    </location>
</feature>
<dbReference type="EMBL" id="CAJFCV020000005">
    <property type="protein sequence ID" value="CAG9124785.1"/>
    <property type="molecule type" value="Genomic_DNA"/>
</dbReference>
<dbReference type="GO" id="GO:0005634">
    <property type="term" value="C:nucleus"/>
    <property type="evidence" value="ECO:0007669"/>
    <property type="project" value="UniProtKB-SubCell"/>
</dbReference>
<keyword evidence="6" id="KW-0378">Hydrolase</keyword>
<dbReference type="InterPro" id="IPR001650">
    <property type="entry name" value="Helicase_C-like"/>
</dbReference>
<dbReference type="GO" id="GO:0016887">
    <property type="term" value="F:ATP hydrolysis activity"/>
    <property type="evidence" value="ECO:0007669"/>
    <property type="project" value="TreeGrafter"/>
</dbReference>
<feature type="compositionally biased region" description="Basic and acidic residues" evidence="11">
    <location>
        <begin position="1578"/>
        <end position="1587"/>
    </location>
</feature>
<dbReference type="GO" id="GO:0003682">
    <property type="term" value="F:chromatin binding"/>
    <property type="evidence" value="ECO:0007669"/>
    <property type="project" value="TreeGrafter"/>
</dbReference>
<dbReference type="Proteomes" id="UP000659654">
    <property type="component" value="Unassembled WGS sequence"/>
</dbReference>